<gene>
    <name evidence="1" type="ORF">BV22DRAFT_1110246</name>
</gene>
<reference evidence="1" key="1">
    <citation type="journal article" date="2021" name="New Phytol.">
        <title>Evolutionary innovations through gain and loss of genes in the ectomycorrhizal Boletales.</title>
        <authorList>
            <person name="Wu G."/>
            <person name="Miyauchi S."/>
            <person name="Morin E."/>
            <person name="Kuo A."/>
            <person name="Drula E."/>
            <person name="Varga T."/>
            <person name="Kohler A."/>
            <person name="Feng B."/>
            <person name="Cao Y."/>
            <person name="Lipzen A."/>
            <person name="Daum C."/>
            <person name="Hundley H."/>
            <person name="Pangilinan J."/>
            <person name="Johnson J."/>
            <person name="Barry K."/>
            <person name="LaButti K."/>
            <person name="Ng V."/>
            <person name="Ahrendt S."/>
            <person name="Min B."/>
            <person name="Choi I.G."/>
            <person name="Park H."/>
            <person name="Plett J.M."/>
            <person name="Magnuson J."/>
            <person name="Spatafora J.W."/>
            <person name="Nagy L.G."/>
            <person name="Henrissat B."/>
            <person name="Grigoriev I.V."/>
            <person name="Yang Z.L."/>
            <person name="Xu J."/>
            <person name="Martin F.M."/>
        </authorList>
    </citation>
    <scope>NUCLEOTIDE SEQUENCE</scope>
    <source>
        <strain evidence="1">KUC20120723A-06</strain>
    </source>
</reference>
<proteinExistence type="predicted"/>
<name>A0ACB8BTK9_9AGAM</name>
<keyword evidence="2" id="KW-1185">Reference proteome</keyword>
<sequence length="451" mass="49332">MEYNFAVQPTSCSSSAPSSPSGSISSLPSVSSSYFFSSSSAPSPPHPPLDSAHTQRLIIPSLALPEPLRAPSLYGKTIGDIRLLLIAGPGADVSSVLFQDNQDVVDITPWEETDHGNVLRASTDWIEHTDPHGLHKFEPARNVEITKLPATTTSHDLSSLVHSPFSALSELIDPHCPPSAALANLIASPWTPLYTALIIFSNSDDASSPEYNGLLDALAPHIPIIILPHSSSPPRPRPHMSSFLPATPAALRAGLFRSPETLSTLRYEAAERFLRWREVERAVEGIREHDLKEIRAPSFFIPSKNDNKSDEENKKWDKAKWEAEWESRLSQDVARSRKNTITNRSRSRARSPTHTGPCFDPLHVSSLLVLSMSLLEPLRKFLLEPAGERLGNVLSLCRKSMSSFISSGDNPTPASSYTARSFSSLTADPQVRMAMVSSLCIGIGIGLFFRS</sequence>
<protein>
    <submittedName>
        <fullName evidence="1">Uncharacterized protein</fullName>
    </submittedName>
</protein>
<evidence type="ECO:0000313" key="1">
    <source>
        <dbReference type="EMBL" id="KAH7928871.1"/>
    </source>
</evidence>
<accession>A0ACB8BTK9</accession>
<dbReference type="Proteomes" id="UP000790709">
    <property type="component" value="Unassembled WGS sequence"/>
</dbReference>
<evidence type="ECO:0000313" key="2">
    <source>
        <dbReference type="Proteomes" id="UP000790709"/>
    </source>
</evidence>
<dbReference type="EMBL" id="MU266348">
    <property type="protein sequence ID" value="KAH7928871.1"/>
    <property type="molecule type" value="Genomic_DNA"/>
</dbReference>
<comment type="caution">
    <text evidence="1">The sequence shown here is derived from an EMBL/GenBank/DDBJ whole genome shotgun (WGS) entry which is preliminary data.</text>
</comment>
<organism evidence="1 2">
    <name type="scientific">Leucogyrophana mollusca</name>
    <dbReference type="NCBI Taxonomy" id="85980"/>
    <lineage>
        <taxon>Eukaryota</taxon>
        <taxon>Fungi</taxon>
        <taxon>Dikarya</taxon>
        <taxon>Basidiomycota</taxon>
        <taxon>Agaricomycotina</taxon>
        <taxon>Agaricomycetes</taxon>
        <taxon>Agaricomycetidae</taxon>
        <taxon>Boletales</taxon>
        <taxon>Boletales incertae sedis</taxon>
        <taxon>Leucogyrophana</taxon>
    </lineage>
</organism>